<dbReference type="SUPFAM" id="SSF53335">
    <property type="entry name" value="S-adenosyl-L-methionine-dependent methyltransferases"/>
    <property type="match status" value="1"/>
</dbReference>
<name>W0RIA4_9BACT</name>
<dbReference type="InParanoid" id="W0RIA4"/>
<evidence type="ECO:0000313" key="2">
    <source>
        <dbReference type="Proteomes" id="UP000019151"/>
    </source>
</evidence>
<protein>
    <recommendedName>
        <fullName evidence="3">SAM-dependent methyltransferase</fullName>
    </recommendedName>
</protein>
<dbReference type="RefSeq" id="WP_025411622.1">
    <property type="nucleotide sequence ID" value="NZ_CP007128.1"/>
</dbReference>
<evidence type="ECO:0000313" key="1">
    <source>
        <dbReference type="EMBL" id="AHG90152.1"/>
    </source>
</evidence>
<dbReference type="eggNOG" id="COG4123">
    <property type="taxonomic scope" value="Bacteria"/>
</dbReference>
<dbReference type="HOGENOM" id="CLU_1060725_0_0_0"/>
<proteinExistence type="predicted"/>
<dbReference type="AlphaFoldDB" id="W0RIA4"/>
<dbReference type="OrthoDB" id="9785621at2"/>
<keyword evidence="2" id="KW-1185">Reference proteome</keyword>
<organism evidence="1 2">
    <name type="scientific">Gemmatirosa kalamazoonensis</name>
    <dbReference type="NCBI Taxonomy" id="861299"/>
    <lineage>
        <taxon>Bacteria</taxon>
        <taxon>Pseudomonadati</taxon>
        <taxon>Gemmatimonadota</taxon>
        <taxon>Gemmatimonadia</taxon>
        <taxon>Gemmatimonadales</taxon>
        <taxon>Gemmatimonadaceae</taxon>
        <taxon>Gemmatirosa</taxon>
    </lineage>
</organism>
<evidence type="ECO:0008006" key="3">
    <source>
        <dbReference type="Google" id="ProtNLM"/>
    </source>
</evidence>
<accession>W0RIA4</accession>
<dbReference type="KEGG" id="gba:J421_2615"/>
<reference evidence="1 2" key="1">
    <citation type="journal article" date="2014" name="Genome Announc.">
        <title>Genome Sequence and Methylome of Soil Bacterium Gemmatirosa kalamazoonensis KBS708T, a Member of the Rarely Cultivated Gemmatimonadetes Phylum.</title>
        <authorList>
            <person name="Debruyn J.M."/>
            <person name="Radosevich M."/>
            <person name="Wommack K.E."/>
            <person name="Polson S.W."/>
            <person name="Hauser L.J."/>
            <person name="Fawaz M.N."/>
            <person name="Korlach J."/>
            <person name="Tsai Y.C."/>
        </authorList>
    </citation>
    <scope>NUCLEOTIDE SEQUENCE [LARGE SCALE GENOMIC DNA]</scope>
    <source>
        <strain evidence="1 2">KBS708</strain>
    </source>
</reference>
<dbReference type="Gene3D" id="3.40.50.150">
    <property type="entry name" value="Vaccinia Virus protein VP39"/>
    <property type="match status" value="1"/>
</dbReference>
<sequence length="262" mass="28447">MSAPRSLKHEYELFVEREIELYKDTISRTALLSIGDEAVARLREQAQTTLTEMVLWEEVDRIISRRLRLPSYRVWRQRRLKILAEYRRPEHWGLAPTSALARELAQSDGSHVLVAGVDGEGAAMYSAAHGCAVTALAHEPDAVERVMHAAEVAGLSERVRGCVGDLAQWAPDVALRVVVCTPTAFEHLTPSERAAAIELLQSATLDGGVHLVSTLVAGSAALSVEELRARYDGWAVSVERDGGGAASALGTTFLARKSALAQ</sequence>
<dbReference type="EMBL" id="CP007128">
    <property type="protein sequence ID" value="AHG90152.1"/>
    <property type="molecule type" value="Genomic_DNA"/>
</dbReference>
<dbReference type="Proteomes" id="UP000019151">
    <property type="component" value="Chromosome"/>
</dbReference>
<dbReference type="InterPro" id="IPR029063">
    <property type="entry name" value="SAM-dependent_MTases_sf"/>
</dbReference>
<gene>
    <name evidence="1" type="ORF">J421_2615</name>
</gene>
<dbReference type="STRING" id="861299.J421_2615"/>